<evidence type="ECO:0000256" key="3">
    <source>
        <dbReference type="ARBA" id="ARBA00022475"/>
    </source>
</evidence>
<evidence type="ECO:0000259" key="8">
    <source>
        <dbReference type="Pfam" id="PF00482"/>
    </source>
</evidence>
<feature type="transmembrane region" description="Helical" evidence="7">
    <location>
        <begin position="164"/>
        <end position="184"/>
    </location>
</feature>
<evidence type="ECO:0000256" key="1">
    <source>
        <dbReference type="ARBA" id="ARBA00004651"/>
    </source>
</evidence>
<accession>A0ABM9N820</accession>
<sequence length="404" mass="45798">MPLYKYKAINSKSKVTYGKVRAVNLNDLREKLQNMNYQLLAANIKNEFSYSSFGKGFKEHHIIDIFVHLEKIMALNIPLLEGLYDVVAGTTSSKLKNIVNEVRNAVSDGKMLHEALALYPNVFSSVIVGIIGAGEKSGNIVEILHYLIKYMQWKLAVKNKLLRATYYPIVLLIMALGALVFMFIKVLPKMLSFLHEQDMIIPFYTRALIATAGFVAHKWYYIILFVALITAIQYFTLKFFNKYLYWWHFFKLKLPVLGNLALRLDISYFSYLFAVSLRSKIGVIEACDIGASVVNNLIVKDAMQDVKTSVTNGNPLSSSLEVSGYFPEMVVKLVKIGETTGSLPEMMEKIANYYDEEAKLIINNLAATINPAMIMCIGLLLMWIVIGVFGPMYQNLGHMIKEYQ</sequence>
<organism evidence="9 10">
    <name type="scientific">Candidatus Xenohaliotis californiensis</name>
    <dbReference type="NCBI Taxonomy" id="84677"/>
    <lineage>
        <taxon>Bacteria</taxon>
        <taxon>Pseudomonadati</taxon>
        <taxon>Pseudomonadota</taxon>
        <taxon>Alphaproteobacteria</taxon>
        <taxon>Rickettsiales</taxon>
        <taxon>Anaplasmataceae</taxon>
        <taxon>Candidatus Xenohaliotis</taxon>
    </lineage>
</organism>
<comment type="caution">
    <text evidence="9">The sequence shown here is derived from an EMBL/GenBank/DDBJ whole genome shotgun (WGS) entry which is preliminary data.</text>
</comment>
<comment type="subcellular location">
    <subcellularLocation>
        <location evidence="1">Cell membrane</location>
        <topology evidence="1">Multi-pass membrane protein</topology>
    </subcellularLocation>
</comment>
<evidence type="ECO:0000256" key="2">
    <source>
        <dbReference type="ARBA" id="ARBA00005745"/>
    </source>
</evidence>
<dbReference type="RefSeq" id="WP_338363977.1">
    <property type="nucleotide sequence ID" value="NZ_CAWVOK010000018.1"/>
</dbReference>
<feature type="domain" description="Type II secretion system protein GspF" evidence="8">
    <location>
        <begin position="269"/>
        <end position="390"/>
    </location>
</feature>
<evidence type="ECO:0000313" key="9">
    <source>
        <dbReference type="EMBL" id="CAK8162976.1"/>
    </source>
</evidence>
<gene>
    <name evidence="9" type="ORF">CAXC1_260049</name>
</gene>
<keyword evidence="6 7" id="KW-0472">Membrane</keyword>
<evidence type="ECO:0000256" key="4">
    <source>
        <dbReference type="ARBA" id="ARBA00022692"/>
    </source>
</evidence>
<keyword evidence="4 7" id="KW-0812">Transmembrane</keyword>
<dbReference type="PANTHER" id="PTHR30012">
    <property type="entry name" value="GENERAL SECRETION PATHWAY PROTEIN"/>
    <property type="match status" value="1"/>
</dbReference>
<keyword evidence="10" id="KW-1185">Reference proteome</keyword>
<feature type="transmembrane region" description="Helical" evidence="7">
    <location>
        <begin position="219"/>
        <end position="240"/>
    </location>
</feature>
<comment type="similarity">
    <text evidence="2">Belongs to the GSP F family.</text>
</comment>
<dbReference type="InterPro" id="IPR003004">
    <property type="entry name" value="GspF/PilC"/>
</dbReference>
<dbReference type="Pfam" id="PF00482">
    <property type="entry name" value="T2SSF"/>
    <property type="match status" value="2"/>
</dbReference>
<dbReference type="InterPro" id="IPR042094">
    <property type="entry name" value="T2SS_GspF_sf"/>
</dbReference>
<feature type="transmembrane region" description="Helical" evidence="7">
    <location>
        <begin position="372"/>
        <end position="393"/>
    </location>
</feature>
<evidence type="ECO:0000256" key="6">
    <source>
        <dbReference type="ARBA" id="ARBA00023136"/>
    </source>
</evidence>
<dbReference type="PANTHER" id="PTHR30012:SF0">
    <property type="entry name" value="TYPE II SECRETION SYSTEM PROTEIN F-RELATED"/>
    <property type="match status" value="1"/>
</dbReference>
<evidence type="ECO:0000256" key="7">
    <source>
        <dbReference type="SAM" id="Phobius"/>
    </source>
</evidence>
<keyword evidence="5 7" id="KW-1133">Transmembrane helix</keyword>
<keyword evidence="3" id="KW-1003">Cell membrane</keyword>
<protein>
    <submittedName>
        <fullName evidence="9">Type II secretion system F family protein</fullName>
    </submittedName>
</protein>
<evidence type="ECO:0000256" key="5">
    <source>
        <dbReference type="ARBA" id="ARBA00022989"/>
    </source>
</evidence>
<dbReference type="Gene3D" id="1.20.81.30">
    <property type="entry name" value="Type II secretion system (T2SS), domain F"/>
    <property type="match status" value="2"/>
</dbReference>
<dbReference type="Proteomes" id="UP001314181">
    <property type="component" value="Unassembled WGS sequence"/>
</dbReference>
<feature type="domain" description="Type II secretion system protein GspF" evidence="8">
    <location>
        <begin position="76"/>
        <end position="188"/>
    </location>
</feature>
<dbReference type="EMBL" id="CAWVOK010000018">
    <property type="protein sequence ID" value="CAK8162976.1"/>
    <property type="molecule type" value="Genomic_DNA"/>
</dbReference>
<dbReference type="InterPro" id="IPR018076">
    <property type="entry name" value="T2SS_GspF_dom"/>
</dbReference>
<name>A0ABM9N820_9RICK</name>
<reference evidence="9 10" key="1">
    <citation type="submission" date="2024-01" db="EMBL/GenBank/DDBJ databases">
        <authorList>
            <person name="Kunselman E."/>
        </authorList>
    </citation>
    <scope>NUCLEOTIDE SEQUENCE [LARGE SCALE GENOMIC DNA]</scope>
    <source>
        <strain evidence="9">2 abalone samples</strain>
    </source>
</reference>
<evidence type="ECO:0000313" key="10">
    <source>
        <dbReference type="Proteomes" id="UP001314181"/>
    </source>
</evidence>
<proteinExistence type="inferred from homology"/>
<dbReference type="PRINTS" id="PR00812">
    <property type="entry name" value="BCTERIALGSPF"/>
</dbReference>